<dbReference type="InterPro" id="IPR011990">
    <property type="entry name" value="TPR-like_helical_dom_sf"/>
</dbReference>
<dbReference type="NCBIfam" id="TIGR00756">
    <property type="entry name" value="PPR"/>
    <property type="match status" value="5"/>
</dbReference>
<dbReference type="Proteomes" id="UP000504603">
    <property type="component" value="Unplaced"/>
</dbReference>
<feature type="repeat" description="PPR" evidence="2">
    <location>
        <begin position="516"/>
        <end position="550"/>
    </location>
</feature>
<accession>A0A6J1D7J1</accession>
<dbReference type="Pfam" id="PF01535">
    <property type="entry name" value="PPR"/>
    <property type="match status" value="4"/>
</dbReference>
<evidence type="ECO:0000256" key="1">
    <source>
        <dbReference type="ARBA" id="ARBA00022737"/>
    </source>
</evidence>
<dbReference type="KEGG" id="mcha:111017651"/>
<dbReference type="FunFam" id="1.25.40.10:FF:001079">
    <property type="entry name" value="Pentatricopeptide repeat-containing protein At2g17210"/>
    <property type="match status" value="1"/>
</dbReference>
<gene>
    <name evidence="4" type="primary">LOC111017651</name>
</gene>
<dbReference type="FunFam" id="1.25.40.10:FF:000344">
    <property type="entry name" value="Pentatricopeptide repeat-containing protein"/>
    <property type="match status" value="1"/>
</dbReference>
<dbReference type="AlphaFoldDB" id="A0A6J1D7J1"/>
<reference evidence="4" key="1">
    <citation type="submission" date="2025-08" db="UniProtKB">
        <authorList>
            <consortium name="RefSeq"/>
        </authorList>
    </citation>
    <scope>IDENTIFICATION</scope>
    <source>
        <strain evidence="4">OHB3-1</strain>
    </source>
</reference>
<dbReference type="FunFam" id="1.25.40.10:FF:000227">
    <property type="entry name" value="Pentatricopeptide repeat-containing protein At3g13880"/>
    <property type="match status" value="1"/>
</dbReference>
<organism evidence="3 4">
    <name type="scientific">Momordica charantia</name>
    <name type="common">Bitter gourd</name>
    <name type="synonym">Balsam pear</name>
    <dbReference type="NCBI Taxonomy" id="3673"/>
    <lineage>
        <taxon>Eukaryota</taxon>
        <taxon>Viridiplantae</taxon>
        <taxon>Streptophyta</taxon>
        <taxon>Embryophyta</taxon>
        <taxon>Tracheophyta</taxon>
        <taxon>Spermatophyta</taxon>
        <taxon>Magnoliopsida</taxon>
        <taxon>eudicotyledons</taxon>
        <taxon>Gunneridae</taxon>
        <taxon>Pentapetalae</taxon>
        <taxon>rosids</taxon>
        <taxon>fabids</taxon>
        <taxon>Cucurbitales</taxon>
        <taxon>Cucurbitaceae</taxon>
        <taxon>Momordiceae</taxon>
        <taxon>Momordica</taxon>
    </lineage>
</organism>
<sequence length="760" mass="84054">MRFSITHSGSRISNWISTIKDASSSGKWLEILQLYHDIRISGAHLTDPSVFPSILKACSNLSFKLGTAMHGCLIKQGYESSTSIANSTIDLYMKWGELVSAQRAFDSLKNKDSVSWNVMVHGNFSNRSAEAGLWWFMKGRFSHFQPNVSSLVLVLLAFRDLKSYREGFALHGYAIRCGFCAIISVQNSLLSLYAEVNMCSAHKMFDEMSYRNDVVSWSVMIGGFVQIGEDERGLEMFRNMVTEAGITPDGVTVVSVLKACTNLRDISLGRMVHGFAICRGWEDDLFVGNSLIDMYSKCCDAVSAFKIFKEMPERNIVSWNSMLSTYVLNEKHLEAVALLGTMVEEGVEKDEVTFVNVLQIVEHFLDPLQCKSVHGMIIRRGWESNGSLVNSVIDAYAKCNLVELAGTLFDGMKEKDVVAWSTMIAGFVHCGQPDQAISVFKQMNKEVKPNEVSIMNLMEACAVSAELRRSKWAHGIAVRRGLAGDVAVGTAIIDMYSKCGDIEASIRAFNQIPEKNVVCWSAMISAYGINGLAHESLVSLEKMKQNGMKPNAVTTLSLLSACSHGGLLEEGLSFFTSMEKEHGVEPGLEHYSCAIDMLARAGKFNDALELIERMPGQMEAGASIWGTLLSSCRSYGNVVLGSGAASHILRLEPSSSAGYMLASNLYANCGLMTESARMRRLAKERGVKVVAGYSLVHINSETWRFVAGDELHPRAYEIYLMVDQLHSVMKIDYLKVLDPLLNIDESKSDQTTQQFQKLKG</sequence>
<feature type="repeat" description="PPR" evidence="2">
    <location>
        <begin position="551"/>
        <end position="586"/>
    </location>
</feature>
<dbReference type="PROSITE" id="PS51375">
    <property type="entry name" value="PPR"/>
    <property type="match status" value="5"/>
</dbReference>
<dbReference type="Pfam" id="PF13041">
    <property type="entry name" value="PPR_2"/>
    <property type="match status" value="2"/>
</dbReference>
<dbReference type="GO" id="GO:0003723">
    <property type="term" value="F:RNA binding"/>
    <property type="evidence" value="ECO:0007669"/>
    <property type="project" value="InterPro"/>
</dbReference>
<dbReference type="InterPro" id="IPR046848">
    <property type="entry name" value="E_motif"/>
</dbReference>
<dbReference type="OrthoDB" id="185373at2759"/>
<name>A0A6J1D7J1_MOMCH</name>
<feature type="repeat" description="PPR" evidence="2">
    <location>
        <begin position="213"/>
        <end position="248"/>
    </location>
</feature>
<dbReference type="RefSeq" id="XP_022149161.1">
    <property type="nucleotide sequence ID" value="XM_022293469.1"/>
</dbReference>
<dbReference type="PANTHER" id="PTHR47926:SF452">
    <property type="entry name" value="PENTATRICOPEPTIDE REPEAT-CONTAINING PROTEIN"/>
    <property type="match status" value="1"/>
</dbReference>
<feature type="repeat" description="PPR" evidence="2">
    <location>
        <begin position="315"/>
        <end position="349"/>
    </location>
</feature>
<dbReference type="GeneID" id="111017651"/>
<dbReference type="Gene3D" id="1.25.40.10">
    <property type="entry name" value="Tetratricopeptide repeat domain"/>
    <property type="match status" value="5"/>
</dbReference>
<dbReference type="GO" id="GO:0009451">
    <property type="term" value="P:RNA modification"/>
    <property type="evidence" value="ECO:0007669"/>
    <property type="project" value="InterPro"/>
</dbReference>
<evidence type="ECO:0000256" key="2">
    <source>
        <dbReference type="PROSITE-ProRule" id="PRU00708"/>
    </source>
</evidence>
<evidence type="ECO:0000313" key="3">
    <source>
        <dbReference type="Proteomes" id="UP000504603"/>
    </source>
</evidence>
<dbReference type="Pfam" id="PF20431">
    <property type="entry name" value="E_motif"/>
    <property type="match status" value="1"/>
</dbReference>
<protein>
    <submittedName>
        <fullName evidence="4">Pentatricopeptide repeat-containing protein At2g17210</fullName>
    </submittedName>
</protein>
<dbReference type="InterPro" id="IPR046960">
    <property type="entry name" value="PPR_At4g14850-like_plant"/>
</dbReference>
<dbReference type="InterPro" id="IPR002885">
    <property type="entry name" value="PPR_rpt"/>
</dbReference>
<proteinExistence type="predicted"/>
<dbReference type="PANTHER" id="PTHR47926">
    <property type="entry name" value="PENTATRICOPEPTIDE REPEAT-CONTAINING PROTEIN"/>
    <property type="match status" value="1"/>
</dbReference>
<keyword evidence="1" id="KW-0677">Repeat</keyword>
<feature type="repeat" description="PPR" evidence="2">
    <location>
        <begin position="416"/>
        <end position="446"/>
    </location>
</feature>
<evidence type="ECO:0000313" key="4">
    <source>
        <dbReference type="RefSeq" id="XP_022149161.1"/>
    </source>
</evidence>
<keyword evidence="3" id="KW-1185">Reference proteome</keyword>